<keyword evidence="3" id="KW-0805">Transcription regulation</keyword>
<evidence type="ECO:0000256" key="1">
    <source>
        <dbReference type="ARBA" id="ARBA00004496"/>
    </source>
</evidence>
<comment type="subcellular location">
    <subcellularLocation>
        <location evidence="1">Cytoplasm</location>
    </subcellularLocation>
</comment>
<organism evidence="7 8">
    <name type="scientific">Subtercola boreus</name>
    <dbReference type="NCBI Taxonomy" id="120213"/>
    <lineage>
        <taxon>Bacteria</taxon>
        <taxon>Bacillati</taxon>
        <taxon>Actinomycetota</taxon>
        <taxon>Actinomycetes</taxon>
        <taxon>Micrococcales</taxon>
        <taxon>Microbacteriaceae</taxon>
        <taxon>Subtercola</taxon>
    </lineage>
</organism>
<dbReference type="PROSITE" id="PS50995">
    <property type="entry name" value="HTH_MARR_2"/>
    <property type="match status" value="1"/>
</dbReference>
<evidence type="ECO:0000256" key="2">
    <source>
        <dbReference type="ARBA" id="ARBA00022490"/>
    </source>
</evidence>
<comment type="caution">
    <text evidence="7">The sequence shown here is derived from an EMBL/GenBank/DDBJ whole genome shotgun (WGS) entry which is preliminary data.</text>
</comment>
<dbReference type="EMBL" id="NBWZ01000001">
    <property type="protein sequence ID" value="RFA07983.1"/>
    <property type="molecule type" value="Genomic_DNA"/>
</dbReference>
<evidence type="ECO:0000256" key="4">
    <source>
        <dbReference type="ARBA" id="ARBA00023125"/>
    </source>
</evidence>
<dbReference type="SUPFAM" id="SSF46785">
    <property type="entry name" value="Winged helix' DNA-binding domain"/>
    <property type="match status" value="1"/>
</dbReference>
<dbReference type="OrthoDB" id="9806864at2"/>
<sequence>MSPKAASAPLLDDQICFALYNASRALTARYRVLLEPLGLTYPQYLVLLVLWEQGATTVAELSERLALDSGTLSPLLRRLETAGLVSRMRLPADERSVLVSLTADGDALRSKTAGIQDQVCGATGLELPEIQELRDRVAGVAEHIRATG</sequence>
<keyword evidence="4" id="KW-0238">DNA-binding</keyword>
<dbReference type="GO" id="GO:0003677">
    <property type="term" value="F:DNA binding"/>
    <property type="evidence" value="ECO:0007669"/>
    <property type="project" value="UniProtKB-KW"/>
</dbReference>
<dbReference type="InterPro" id="IPR039422">
    <property type="entry name" value="MarR/SlyA-like"/>
</dbReference>
<accession>A0A3E0VEK7</accession>
<dbReference type="Proteomes" id="UP000256486">
    <property type="component" value="Unassembled WGS sequence"/>
</dbReference>
<dbReference type="PRINTS" id="PR00598">
    <property type="entry name" value="HTHMARR"/>
</dbReference>
<dbReference type="RefSeq" id="WP_116413401.1">
    <property type="nucleotide sequence ID" value="NZ_NBWZ01000001.1"/>
</dbReference>
<dbReference type="Gene3D" id="1.10.10.10">
    <property type="entry name" value="Winged helix-like DNA-binding domain superfamily/Winged helix DNA-binding domain"/>
    <property type="match status" value="1"/>
</dbReference>
<feature type="domain" description="HTH marR-type" evidence="6">
    <location>
        <begin position="12"/>
        <end position="139"/>
    </location>
</feature>
<keyword evidence="8" id="KW-1185">Reference proteome</keyword>
<evidence type="ECO:0000313" key="8">
    <source>
        <dbReference type="Proteomes" id="UP000256486"/>
    </source>
</evidence>
<protein>
    <submittedName>
        <fullName evidence="7">MarR family transcriptional regulator</fullName>
    </submittedName>
</protein>
<proteinExistence type="predicted"/>
<gene>
    <name evidence="7" type="ORF">B7R54_01185</name>
</gene>
<dbReference type="InterPro" id="IPR000835">
    <property type="entry name" value="HTH_MarR-typ"/>
</dbReference>
<dbReference type="PANTHER" id="PTHR33164:SF5">
    <property type="entry name" value="ORGANIC HYDROPEROXIDE RESISTANCE TRANSCRIPTIONAL REGULATOR"/>
    <property type="match status" value="1"/>
</dbReference>
<dbReference type="Pfam" id="PF01047">
    <property type="entry name" value="MarR"/>
    <property type="match status" value="1"/>
</dbReference>
<name>A0A3E0VEK7_9MICO</name>
<dbReference type="GO" id="GO:0005737">
    <property type="term" value="C:cytoplasm"/>
    <property type="evidence" value="ECO:0007669"/>
    <property type="project" value="UniProtKB-SubCell"/>
</dbReference>
<keyword evidence="5" id="KW-0804">Transcription</keyword>
<dbReference type="FunFam" id="1.10.10.10:FF:000163">
    <property type="entry name" value="MarR family transcriptional regulator"/>
    <property type="match status" value="1"/>
</dbReference>
<dbReference type="GO" id="GO:0006950">
    <property type="term" value="P:response to stress"/>
    <property type="evidence" value="ECO:0007669"/>
    <property type="project" value="TreeGrafter"/>
</dbReference>
<keyword evidence="2" id="KW-0963">Cytoplasm</keyword>
<dbReference type="CDD" id="cd00090">
    <property type="entry name" value="HTH_ARSR"/>
    <property type="match status" value="1"/>
</dbReference>
<dbReference type="GO" id="GO:0003700">
    <property type="term" value="F:DNA-binding transcription factor activity"/>
    <property type="evidence" value="ECO:0007669"/>
    <property type="project" value="InterPro"/>
</dbReference>
<evidence type="ECO:0000256" key="3">
    <source>
        <dbReference type="ARBA" id="ARBA00023015"/>
    </source>
</evidence>
<dbReference type="InterPro" id="IPR036390">
    <property type="entry name" value="WH_DNA-bd_sf"/>
</dbReference>
<dbReference type="AlphaFoldDB" id="A0A3E0VEK7"/>
<evidence type="ECO:0000259" key="6">
    <source>
        <dbReference type="PROSITE" id="PS50995"/>
    </source>
</evidence>
<dbReference type="SMART" id="SM00347">
    <property type="entry name" value="HTH_MARR"/>
    <property type="match status" value="1"/>
</dbReference>
<evidence type="ECO:0000256" key="5">
    <source>
        <dbReference type="ARBA" id="ARBA00023163"/>
    </source>
</evidence>
<evidence type="ECO:0000313" key="7">
    <source>
        <dbReference type="EMBL" id="RFA07983.1"/>
    </source>
</evidence>
<dbReference type="InterPro" id="IPR036388">
    <property type="entry name" value="WH-like_DNA-bd_sf"/>
</dbReference>
<reference evidence="7 8" key="1">
    <citation type="submission" date="2017-04" db="EMBL/GenBank/DDBJ databases">
        <title>Comparative genome analysis of Subtercola boreus.</title>
        <authorList>
            <person name="Cho Y.-J."/>
            <person name="Cho A."/>
            <person name="Kim O.-S."/>
            <person name="Lee J.-I."/>
        </authorList>
    </citation>
    <scope>NUCLEOTIDE SEQUENCE [LARGE SCALE GENOMIC DNA]</scope>
    <source>
        <strain evidence="7 8">K300</strain>
    </source>
</reference>
<dbReference type="PANTHER" id="PTHR33164">
    <property type="entry name" value="TRANSCRIPTIONAL REGULATOR, MARR FAMILY"/>
    <property type="match status" value="1"/>
</dbReference>
<dbReference type="InterPro" id="IPR011991">
    <property type="entry name" value="ArsR-like_HTH"/>
</dbReference>